<feature type="domain" description="Cytochrome b561 bacterial/Ni-hydrogenase" evidence="7">
    <location>
        <begin position="15"/>
        <end position="189"/>
    </location>
</feature>
<keyword evidence="4 6" id="KW-1133">Transmembrane helix</keyword>
<dbReference type="InterPro" id="IPR051542">
    <property type="entry name" value="Hydrogenase_cytochrome"/>
</dbReference>
<protein>
    <recommendedName>
        <fullName evidence="7">Cytochrome b561 bacterial/Ni-hydrogenase domain-containing protein</fullName>
    </recommendedName>
</protein>
<dbReference type="AlphaFoldDB" id="Q841W8"/>
<dbReference type="Gene3D" id="1.20.950.20">
    <property type="entry name" value="Transmembrane di-heme cytochromes, Chain C"/>
    <property type="match status" value="1"/>
</dbReference>
<dbReference type="InterPro" id="IPR018588">
    <property type="entry name" value="Dihaem_cytochrome-c"/>
</dbReference>
<reference evidence="8" key="7">
    <citation type="journal article" date="2003" name="Mol. Microbiol.">
        <title>Structure and genotypic plasticity of the Campylobacter fetus sap locus.</title>
        <authorList>
            <person name="Tu Z.C."/>
            <person name="Wassenaar T.M."/>
            <person name="Thompson S.A."/>
            <person name="Blaser M.J."/>
        </authorList>
    </citation>
    <scope>NUCLEOTIDE SEQUENCE</scope>
    <source>
        <strain evidence="8">23D</strain>
    </source>
</reference>
<evidence type="ECO:0000256" key="2">
    <source>
        <dbReference type="ARBA" id="ARBA00022475"/>
    </source>
</evidence>
<proteinExistence type="predicted"/>
<dbReference type="Pfam" id="PF09626">
    <property type="entry name" value="DHC"/>
    <property type="match status" value="1"/>
</dbReference>
<keyword evidence="3 6" id="KW-0812">Transmembrane</keyword>
<evidence type="ECO:0000313" key="8">
    <source>
        <dbReference type="EMBL" id="AAO64234.1"/>
    </source>
</evidence>
<reference evidence="8" key="2">
    <citation type="journal article" date="1990" name="J. Biol. Chem.">
        <authorList>
            <person name="Blaser M.J."/>
            <person name="Gotschlich E.C."/>
        </authorList>
    </citation>
    <scope>NUCLEOTIDE SEQUENCE</scope>
    <source>
        <strain evidence="8">23D</strain>
    </source>
</reference>
<evidence type="ECO:0000256" key="3">
    <source>
        <dbReference type="ARBA" id="ARBA00022692"/>
    </source>
</evidence>
<comment type="subcellular location">
    <subcellularLocation>
        <location evidence="1">Cell membrane</location>
        <topology evidence="1">Multi-pass membrane protein</topology>
    </subcellularLocation>
</comment>
<reference evidence="8" key="4">
    <citation type="journal article" date="1993" name="Proc. Natl. Acad. Sci. U.S.A.">
        <title>Rearrangement of sapA homologs with conserved and variable regions in Campylobacter fetus.</title>
        <authorList>
            <person name="Tummuru M.K."/>
            <person name="Blaser M.J."/>
        </authorList>
    </citation>
    <scope>NUCLEOTIDE SEQUENCE</scope>
    <source>
        <strain evidence="8">23D</strain>
    </source>
</reference>
<accession>Q841W8</accession>
<evidence type="ECO:0000259" key="7">
    <source>
        <dbReference type="Pfam" id="PF01292"/>
    </source>
</evidence>
<evidence type="ECO:0000256" key="1">
    <source>
        <dbReference type="ARBA" id="ARBA00004651"/>
    </source>
</evidence>
<feature type="transmembrane region" description="Helical" evidence="6">
    <location>
        <begin position="205"/>
        <end position="225"/>
    </location>
</feature>
<organism evidence="8">
    <name type="scientific">Campylobacter fetus</name>
    <dbReference type="NCBI Taxonomy" id="196"/>
    <lineage>
        <taxon>Bacteria</taxon>
        <taxon>Pseudomonadati</taxon>
        <taxon>Campylobacterota</taxon>
        <taxon>Epsilonproteobacteria</taxon>
        <taxon>Campylobacterales</taxon>
        <taxon>Campylobacteraceae</taxon>
        <taxon>Campylobacter</taxon>
    </lineage>
</organism>
<dbReference type="GO" id="GO:0020037">
    <property type="term" value="F:heme binding"/>
    <property type="evidence" value="ECO:0007669"/>
    <property type="project" value="TreeGrafter"/>
</dbReference>
<feature type="transmembrane region" description="Helical" evidence="6">
    <location>
        <begin position="101"/>
        <end position="122"/>
    </location>
</feature>
<reference evidence="8" key="6">
    <citation type="journal article" date="1998" name="J. Bacteriol.">
        <title>Campylobacter fetus surface layer proteins are transported by a type I secretion system.</title>
        <authorList>
            <person name="Thompson S.A."/>
            <person name="Shedd O.L."/>
            <person name="Ray K.C."/>
            <person name="Beins M.H."/>
            <person name="Jorgensen J.P."/>
            <person name="Blaser M.J."/>
        </authorList>
    </citation>
    <scope>NUCLEOTIDE SEQUENCE</scope>
    <source>
        <strain evidence="8">23D</strain>
    </source>
</reference>
<dbReference type="GO" id="GO:0022904">
    <property type="term" value="P:respiratory electron transport chain"/>
    <property type="evidence" value="ECO:0007669"/>
    <property type="project" value="InterPro"/>
</dbReference>
<dbReference type="GO" id="GO:0009055">
    <property type="term" value="F:electron transfer activity"/>
    <property type="evidence" value="ECO:0007669"/>
    <property type="project" value="InterPro"/>
</dbReference>
<reference evidence="8" key="3">
    <citation type="journal article" date="1992" name="J. Bacteriol.">
        <title>Characterization of the Campylobacter fetus sapA promoter: evidence that the sapA promoter is deleted in spontaneous mutant strains.</title>
        <authorList>
            <person name="Tummuru M.K."/>
            <person name="Blaser M.J."/>
        </authorList>
    </citation>
    <scope>NUCLEOTIDE SEQUENCE</scope>
    <source>
        <strain evidence="8">23D</strain>
    </source>
</reference>
<reference evidence="8" key="1">
    <citation type="journal article" date="1990" name="J. Biol. Chem.">
        <title>Surface array protein of Campylobacter fetus. Cloning and gene structure.</title>
        <authorList>
            <person name="Blaser M.J."/>
            <person name="Gotschlich E.C."/>
        </authorList>
    </citation>
    <scope>NUCLEOTIDE SEQUENCE</scope>
    <source>
        <strain evidence="8">23D</strain>
    </source>
</reference>
<feature type="transmembrane region" description="Helical" evidence="6">
    <location>
        <begin position="152"/>
        <end position="173"/>
    </location>
</feature>
<sequence>MYQITDNGVNKSYIWGFGSRFCHITLIISFILSYLFIETETSLYYHAVFGIVFGVAIAFRVIWGFIGTKYSKFSDFKFKGITEYLLPTYSQKKHYTGHNPASSIAAVVIMVLGTIVLVSQIYRCKSNSRGRHGDIFAFLYTHYSKFRFVQNIHFISSNLLLWVVIIHICGATIDKFIDKNDAVDSMISGYKKTSINVSISMNNTQKAFCAFWVAAIVCTGAYLALYKSNIVLQSRASKIDYTNLNKNFAKECGSCHIIYPPFLLPQKPWEIMMSNLENHFGDDASIDDETNINILEFLVKNAAQNTDNKIAFNILQNTQDNEISITKYKYWIDSHKNIDEKVFKYVDIKSKSNCGACHKNIENGIIQKSLINYKKL</sequence>
<feature type="transmembrane region" description="Helical" evidence="6">
    <location>
        <begin position="12"/>
        <end position="36"/>
    </location>
</feature>
<name>Q841W8_CAMFE</name>
<dbReference type="EMBL" id="AY211269">
    <property type="protein sequence ID" value="AAO64234.1"/>
    <property type="molecule type" value="Genomic_DNA"/>
</dbReference>
<dbReference type="GO" id="GO:0005886">
    <property type="term" value="C:plasma membrane"/>
    <property type="evidence" value="ECO:0007669"/>
    <property type="project" value="UniProtKB-SubCell"/>
</dbReference>
<reference evidence="8" key="5">
    <citation type="journal article" date="1995" name="J. Bacteriol.">
        <title>A lipopolysaccharide-binding domain of the Campylobacter fetus S-layer protein resides within the conserved N terminus of a family of silent and divergent homologs.</title>
        <authorList>
            <person name="Dworkin J."/>
            <person name="Tummuru M.K."/>
            <person name="Blaser M.J."/>
        </authorList>
    </citation>
    <scope>NUCLEOTIDE SEQUENCE</scope>
    <source>
        <strain evidence="8">23D</strain>
    </source>
</reference>
<evidence type="ECO:0000256" key="5">
    <source>
        <dbReference type="ARBA" id="ARBA00023136"/>
    </source>
</evidence>
<keyword evidence="2" id="KW-1003">Cell membrane</keyword>
<keyword evidence="5 6" id="KW-0472">Membrane</keyword>
<dbReference type="PANTHER" id="PTHR30485">
    <property type="entry name" value="NI/FE-HYDROGENASE 1 B-TYPE CYTOCHROME SUBUNIT"/>
    <property type="match status" value="1"/>
</dbReference>
<dbReference type="SUPFAM" id="SSF81342">
    <property type="entry name" value="Transmembrane di-heme cytochromes"/>
    <property type="match status" value="1"/>
</dbReference>
<evidence type="ECO:0000256" key="4">
    <source>
        <dbReference type="ARBA" id="ARBA00022989"/>
    </source>
</evidence>
<dbReference type="InterPro" id="IPR011577">
    <property type="entry name" value="Cyt_b561_bac/Ni-Hgenase"/>
</dbReference>
<dbReference type="PANTHER" id="PTHR30485:SF2">
    <property type="entry name" value="BLL0597 PROTEIN"/>
    <property type="match status" value="1"/>
</dbReference>
<evidence type="ECO:0000256" key="6">
    <source>
        <dbReference type="SAM" id="Phobius"/>
    </source>
</evidence>
<dbReference type="InterPro" id="IPR016174">
    <property type="entry name" value="Di-haem_cyt_TM"/>
</dbReference>
<feature type="transmembrane region" description="Helical" evidence="6">
    <location>
        <begin position="43"/>
        <end position="66"/>
    </location>
</feature>
<dbReference type="Pfam" id="PF01292">
    <property type="entry name" value="Ni_hydr_CYTB"/>
    <property type="match status" value="1"/>
</dbReference>